<dbReference type="InterPro" id="IPR007889">
    <property type="entry name" value="HTH_Psq"/>
</dbReference>
<organism evidence="2 3">
    <name type="scientific">Dreissena polymorpha</name>
    <name type="common">Zebra mussel</name>
    <name type="synonym">Mytilus polymorpha</name>
    <dbReference type="NCBI Taxonomy" id="45954"/>
    <lineage>
        <taxon>Eukaryota</taxon>
        <taxon>Metazoa</taxon>
        <taxon>Spiralia</taxon>
        <taxon>Lophotrochozoa</taxon>
        <taxon>Mollusca</taxon>
        <taxon>Bivalvia</taxon>
        <taxon>Autobranchia</taxon>
        <taxon>Heteroconchia</taxon>
        <taxon>Euheterodonta</taxon>
        <taxon>Imparidentia</taxon>
        <taxon>Neoheterodontei</taxon>
        <taxon>Myida</taxon>
        <taxon>Dreissenoidea</taxon>
        <taxon>Dreissenidae</taxon>
        <taxon>Dreissena</taxon>
    </lineage>
</organism>
<protein>
    <recommendedName>
        <fullName evidence="1">HTH psq-type domain-containing protein</fullName>
    </recommendedName>
</protein>
<dbReference type="Pfam" id="PF04218">
    <property type="entry name" value="CENP-B_N"/>
    <property type="match status" value="1"/>
</dbReference>
<dbReference type="GO" id="GO:0003677">
    <property type="term" value="F:DNA binding"/>
    <property type="evidence" value="ECO:0007669"/>
    <property type="project" value="InterPro"/>
</dbReference>
<accession>A0A9D4R6R8</accession>
<reference evidence="2" key="1">
    <citation type="journal article" date="2019" name="bioRxiv">
        <title>The Genome of the Zebra Mussel, Dreissena polymorpha: A Resource for Invasive Species Research.</title>
        <authorList>
            <person name="McCartney M.A."/>
            <person name="Auch B."/>
            <person name="Kono T."/>
            <person name="Mallez S."/>
            <person name="Zhang Y."/>
            <person name="Obille A."/>
            <person name="Becker A."/>
            <person name="Abrahante J.E."/>
            <person name="Garbe J."/>
            <person name="Badalamenti J.P."/>
            <person name="Herman A."/>
            <person name="Mangelson H."/>
            <person name="Liachko I."/>
            <person name="Sullivan S."/>
            <person name="Sone E.D."/>
            <person name="Koren S."/>
            <person name="Silverstein K.A.T."/>
            <person name="Beckman K.B."/>
            <person name="Gohl D.M."/>
        </authorList>
    </citation>
    <scope>NUCLEOTIDE SEQUENCE</scope>
    <source>
        <strain evidence="2">Duluth1</strain>
        <tissue evidence="2">Whole animal</tissue>
    </source>
</reference>
<dbReference type="AlphaFoldDB" id="A0A9D4R6R8"/>
<dbReference type="Gene3D" id="1.10.10.60">
    <property type="entry name" value="Homeodomain-like"/>
    <property type="match status" value="1"/>
</dbReference>
<dbReference type="InterPro" id="IPR009057">
    <property type="entry name" value="Homeodomain-like_sf"/>
</dbReference>
<sequence length="61" mass="7101">MSQPPDRRRRVELTLEDKIKLITESTAQSKPSLKALGERFKIGKSTVSDILKKKNVYQEQW</sequence>
<dbReference type="Proteomes" id="UP000828390">
    <property type="component" value="Unassembled WGS sequence"/>
</dbReference>
<evidence type="ECO:0000313" key="3">
    <source>
        <dbReference type="Proteomes" id="UP000828390"/>
    </source>
</evidence>
<dbReference type="EMBL" id="JAIWYP010000003">
    <property type="protein sequence ID" value="KAH3855315.1"/>
    <property type="molecule type" value="Genomic_DNA"/>
</dbReference>
<evidence type="ECO:0000259" key="1">
    <source>
        <dbReference type="Pfam" id="PF04218"/>
    </source>
</evidence>
<keyword evidence="3" id="KW-1185">Reference proteome</keyword>
<evidence type="ECO:0000313" key="2">
    <source>
        <dbReference type="EMBL" id="KAH3855315.1"/>
    </source>
</evidence>
<comment type="caution">
    <text evidence="2">The sequence shown here is derived from an EMBL/GenBank/DDBJ whole genome shotgun (WGS) entry which is preliminary data.</text>
</comment>
<dbReference type="SUPFAM" id="SSF46689">
    <property type="entry name" value="Homeodomain-like"/>
    <property type="match status" value="1"/>
</dbReference>
<proteinExistence type="predicted"/>
<name>A0A9D4R6R8_DREPO</name>
<gene>
    <name evidence="2" type="ORF">DPMN_097881</name>
</gene>
<feature type="domain" description="HTH psq-type" evidence="1">
    <location>
        <begin position="7"/>
        <end position="55"/>
    </location>
</feature>
<reference evidence="2" key="2">
    <citation type="submission" date="2020-11" db="EMBL/GenBank/DDBJ databases">
        <authorList>
            <person name="McCartney M.A."/>
            <person name="Auch B."/>
            <person name="Kono T."/>
            <person name="Mallez S."/>
            <person name="Becker A."/>
            <person name="Gohl D.M."/>
            <person name="Silverstein K.A.T."/>
            <person name="Koren S."/>
            <person name="Bechman K.B."/>
            <person name="Herman A."/>
            <person name="Abrahante J.E."/>
            <person name="Garbe J."/>
        </authorList>
    </citation>
    <scope>NUCLEOTIDE SEQUENCE</scope>
    <source>
        <strain evidence="2">Duluth1</strain>
        <tissue evidence="2">Whole animal</tissue>
    </source>
</reference>